<evidence type="ECO:0007829" key="6">
    <source>
        <dbReference type="PDB" id="5JRE"/>
    </source>
</evidence>
<feature type="binding site" evidence="5">
    <location>
        <position position="85"/>
    </location>
    <ligand>
        <name>Ca(2+)</name>
        <dbReference type="ChEBI" id="CHEBI:29108"/>
        <label>1</label>
    </ligand>
</feature>
<keyword evidence="5" id="KW-0106">Calcium</keyword>
<feature type="binding site" evidence="6">
    <location>
        <position position="77"/>
    </location>
    <ligand>
        <name>adenine</name>
        <dbReference type="ChEBI" id="CHEBI:16708"/>
    </ligand>
</feature>
<dbReference type="GO" id="GO:0046872">
    <property type="term" value="F:metal ion binding"/>
    <property type="evidence" value="ECO:0007669"/>
    <property type="project" value="UniProtKB-KW"/>
</dbReference>
<dbReference type="Pfam" id="PF01997">
    <property type="entry name" value="Translin"/>
    <property type="match status" value="1"/>
</dbReference>
<dbReference type="Proteomes" id="UP000000578">
    <property type="component" value="Chromosome"/>
</dbReference>
<dbReference type="PANTHER" id="PTHR10741">
    <property type="entry name" value="TRANSLIN AND TRANSLIN ASSOCIATED PROTEIN X"/>
    <property type="match status" value="1"/>
</dbReference>
<dbReference type="PDBsum" id="5JRE"/>
<feature type="binding site" evidence="5">
    <location>
        <position position="82"/>
    </location>
    <ligand>
        <name>Ca(2+)</name>
        <dbReference type="ChEBI" id="CHEBI:29108"/>
        <label>1</label>
    </ligand>
</feature>
<dbReference type="NCBIfam" id="NF011157">
    <property type="entry name" value="PRK14562.1-2"/>
    <property type="match status" value="1"/>
</dbReference>
<reference evidence="2 3" key="1">
    <citation type="journal article" date="2003" name="Proc. Natl. Acad. Sci. U.S.A.">
        <title>The genome of Nanoarchaeum equitans: insights into early archaeal evolution and derived parasitism.</title>
        <authorList>
            <person name="Waters E."/>
            <person name="Hohn M.J."/>
            <person name="Ahel I."/>
            <person name="Graham D.E."/>
            <person name="Adams M.D."/>
            <person name="Barnstead M."/>
            <person name="Beeson K.Y."/>
            <person name="Bibbs L."/>
            <person name="Bolanos R."/>
            <person name="Keller M."/>
            <person name="Kretz K."/>
            <person name="Lin X."/>
            <person name="Mathur E."/>
            <person name="Ni J."/>
            <person name="Podar M."/>
            <person name="Richardson T."/>
            <person name="Sutton G.G."/>
            <person name="Simon M."/>
            <person name="Soll D."/>
            <person name="Stetter K.O."/>
            <person name="Short J.M."/>
            <person name="Noordewier M."/>
        </authorList>
    </citation>
    <scope>NUCLEOTIDE SEQUENCE [LARGE SCALE GENOMIC DNA]</scope>
    <source>
        <strain evidence="2 3">Kin4-M</strain>
    </source>
</reference>
<name>Q74ML9_NANEQ</name>
<dbReference type="PDBsum" id="5JR9"/>
<keyword evidence="4 5" id="KW-0002">3D-structure</keyword>
<dbReference type="SUPFAM" id="SSF74784">
    <property type="entry name" value="Translin"/>
    <property type="match status" value="1"/>
</dbReference>
<dbReference type="SMR" id="Q74ML9"/>
<feature type="binding site" evidence="6">
    <location>
        <position position="71"/>
    </location>
    <ligand>
        <name>adenine</name>
        <dbReference type="ChEBI" id="CHEBI:16708"/>
    </ligand>
</feature>
<protein>
    <submittedName>
        <fullName evidence="2">NEQ131</fullName>
    </submittedName>
</protein>
<dbReference type="GO" id="GO:0043565">
    <property type="term" value="F:sequence-specific DNA binding"/>
    <property type="evidence" value="ECO:0007669"/>
    <property type="project" value="InterPro"/>
</dbReference>
<evidence type="ECO:0000256" key="1">
    <source>
        <dbReference type="PIRSR" id="PIRSR602848-1"/>
    </source>
</evidence>
<dbReference type="PDB" id="5JR9">
    <property type="method" value="X-ray"/>
    <property type="resolution" value="2.40 A"/>
    <property type="chains" value="A/B/D/E/F/G/H=1-184, C=1-185"/>
</dbReference>
<evidence type="ECO:0000313" key="2">
    <source>
        <dbReference type="EMBL" id="AAR38987.1"/>
    </source>
</evidence>
<evidence type="ECO:0007829" key="5">
    <source>
        <dbReference type="PDB" id="5JRC"/>
    </source>
</evidence>
<evidence type="ECO:0000313" key="3">
    <source>
        <dbReference type="Proteomes" id="UP000000578"/>
    </source>
</evidence>
<dbReference type="BioCyc" id="NEQU228908:GJB6-141-MONOMER"/>
<dbReference type="STRING" id="228908.NEQ131"/>
<feature type="binding site" evidence="6">
    <location>
        <position position="109"/>
    </location>
    <ligand>
        <name>adenine</name>
        <dbReference type="ChEBI" id="CHEBI:16708"/>
    </ligand>
</feature>
<feature type="binding site" evidence="1">
    <location>
        <position position="85"/>
    </location>
    <ligand>
        <name>Mg(2+)</name>
        <dbReference type="ChEBI" id="CHEBI:18420"/>
    </ligand>
</feature>
<dbReference type="PATRIC" id="fig|228908.8.peg.136"/>
<dbReference type="Gene3D" id="1.20.58.2140">
    <property type="match status" value="1"/>
</dbReference>
<feature type="binding site" evidence="5">
    <location>
        <position position="121"/>
    </location>
    <ligand>
        <name>Ca(2+)</name>
        <dbReference type="ChEBI" id="CHEBI:29108"/>
        <label>2</label>
    </ligand>
</feature>
<dbReference type="CDD" id="cd14820">
    <property type="entry name" value="TRAX"/>
    <property type="match status" value="1"/>
</dbReference>
<evidence type="ECO:0007829" key="4">
    <source>
        <dbReference type="PDB" id="5JR9"/>
    </source>
</evidence>
<dbReference type="InterPro" id="IPR002848">
    <property type="entry name" value="Translin_fam"/>
</dbReference>
<feature type="binding site" evidence="5">
    <location>
        <position position="117"/>
    </location>
    <ligand>
        <name>Ca(2+)</name>
        <dbReference type="ChEBI" id="CHEBI:29108"/>
        <label>1</label>
    </ligand>
</feature>
<reference evidence="4 5" key="2">
    <citation type="journal article" date="2016" name="Nucleic Acids Res.">
        <title>Structural basis for single-stranded RNA recognition and cleavage by C3PO.</title>
        <authorList>
            <person name="Zhang J."/>
            <person name="Liu H."/>
            <person name="Yao Q."/>
            <person name="Yu X."/>
            <person name="Chen Y."/>
            <person name="Cui R."/>
            <person name="Wu B."/>
            <person name="Zheng L."/>
            <person name="Zuo J."/>
            <person name="Huang Z."/>
            <person name="Ma J."/>
            <person name="Gan J."/>
        </authorList>
    </citation>
    <scope>X-RAY CRYSTALLOGRAPHY (1.90 ANGSTROMS) OF 1-185 AND 1-184 IN COMPLEX WITH CA(2+) AND ADENINE</scope>
</reference>
<keyword evidence="1 5" id="KW-0479">Metal-binding</keyword>
<sequence length="185" mass="22026">MLPNLDNLKEEYQKLEEKKQEIVDRSIRMSKLSKSLIYSMIREDYKSADKYKEELTNLAKTQIEELKKYPMFYSNGFIGLQEYVEALALYYYIKENRIPSKEELGVDTWVYLFGIGDIAGEILRKSSEELIKGNIEYAKKAKQDLESLYLDLLYIELKNFDLRRKLDYVSNIINKLIEFIIWKSK</sequence>
<accession>Q74ML9</accession>
<dbReference type="KEGG" id="neq:NEQ131"/>
<feature type="binding site" evidence="5">
    <location>
        <position position="85"/>
    </location>
    <ligand>
        <name>Ca(2+)</name>
        <dbReference type="ChEBI" id="CHEBI:29108"/>
        <label>2</label>
    </ligand>
</feature>
<keyword evidence="1" id="KW-0460">Magnesium</keyword>
<dbReference type="EnsemblBacteria" id="AAR38987">
    <property type="protein sequence ID" value="AAR38987"/>
    <property type="gene ID" value="NEQ131"/>
</dbReference>
<dbReference type="InterPro" id="IPR036081">
    <property type="entry name" value="Translin_sf"/>
</dbReference>
<dbReference type="PDB" id="5JRE">
    <property type="method" value="X-ray"/>
    <property type="resolution" value="2.10 A"/>
    <property type="chains" value="A/B/C/D/E/F/G/H=1-185"/>
</dbReference>
<gene>
    <name evidence="2" type="ordered locus">NEQ131</name>
</gene>
<organism evidence="2 3">
    <name type="scientific">Nanoarchaeum equitans (strain Kin4-M)</name>
    <dbReference type="NCBI Taxonomy" id="228908"/>
    <lineage>
        <taxon>Archaea</taxon>
        <taxon>Nanobdellota</taxon>
        <taxon>Candidatus Nanoarchaeia</taxon>
        <taxon>Nanoarchaeales</taxon>
        <taxon>Nanoarchaeaceae</taxon>
        <taxon>Nanoarchaeum</taxon>
    </lineage>
</organism>
<keyword evidence="3" id="KW-1185">Reference proteome</keyword>
<dbReference type="PDBsum" id="5JRC"/>
<proteinExistence type="evidence at protein level"/>
<dbReference type="HOGENOM" id="CLU_099315_0_0_2"/>
<dbReference type="EMBL" id="AE017199">
    <property type="protein sequence ID" value="AAR38987.1"/>
    <property type="molecule type" value="Genomic_DNA"/>
</dbReference>
<dbReference type="PDB" id="5JRC">
    <property type="method" value="X-ray"/>
    <property type="resolution" value="1.90 A"/>
    <property type="chains" value="A/C=1-185, B/D=1-184"/>
</dbReference>
<dbReference type="AlphaFoldDB" id="Q74ML9"/>